<name>A0A4Y4BCQ8_MICMQ</name>
<accession>A0A4Y4BCQ8</accession>
<comment type="caution">
    <text evidence="1">The sequence shown here is derived from an EMBL/GenBank/DDBJ whole genome shotgun (WGS) entry which is preliminary data.</text>
</comment>
<organism evidence="1 2">
    <name type="scientific">Microbacterium maritypicum</name>
    <name type="common">Microbacterium liquefaciens</name>
    <dbReference type="NCBI Taxonomy" id="33918"/>
    <lineage>
        <taxon>Bacteria</taxon>
        <taxon>Bacillati</taxon>
        <taxon>Actinomycetota</taxon>
        <taxon>Actinomycetes</taxon>
        <taxon>Micrococcales</taxon>
        <taxon>Microbacteriaceae</taxon>
        <taxon>Microbacterium</taxon>
    </lineage>
</organism>
<protein>
    <submittedName>
        <fullName evidence="1">Uncharacterized protein</fullName>
    </submittedName>
</protein>
<dbReference type="Proteomes" id="UP000317410">
    <property type="component" value="Unassembled WGS sequence"/>
</dbReference>
<gene>
    <name evidence="1" type="ORF">MLI01_25780</name>
</gene>
<reference evidence="1 2" key="1">
    <citation type="submission" date="2019-06" db="EMBL/GenBank/DDBJ databases">
        <title>Whole genome shotgun sequence of Microbacterium liquefaciens NBRC 15037.</title>
        <authorList>
            <person name="Hosoyama A."/>
            <person name="Uohara A."/>
            <person name="Ohji S."/>
            <person name="Ichikawa N."/>
        </authorList>
    </citation>
    <scope>NUCLEOTIDE SEQUENCE [LARGE SCALE GENOMIC DNA]</scope>
    <source>
        <strain evidence="1 2">NBRC 15037</strain>
    </source>
</reference>
<dbReference type="AlphaFoldDB" id="A0A4Y4BCQ8"/>
<evidence type="ECO:0000313" key="1">
    <source>
        <dbReference type="EMBL" id="GEC76433.1"/>
    </source>
</evidence>
<sequence length="153" mass="16749">MTLEARDFLDALLSADTPEDVLLLWLSRPELQDEVINAHPEIVGAMDGIPALVRVAANRLNAPDWIAEAEADLAVEGISDERAAFLRSEIAYLKQVLSDDAPVQLYLYDRDSSRIVEMIGTPSPETEKVITYVPGTFTSLGDFYRGGAQQIAG</sequence>
<dbReference type="EMBL" id="BJNQ01000019">
    <property type="protein sequence ID" value="GEC76433.1"/>
    <property type="molecule type" value="Genomic_DNA"/>
</dbReference>
<evidence type="ECO:0000313" key="2">
    <source>
        <dbReference type="Proteomes" id="UP000317410"/>
    </source>
</evidence>
<proteinExistence type="predicted"/>